<dbReference type="EC" id="1.11.1.24" evidence="3"/>
<dbReference type="Proteomes" id="UP000177331">
    <property type="component" value="Unassembled WGS sequence"/>
</dbReference>
<keyword evidence="8" id="KW-0676">Redox-active center</keyword>
<dbReference type="InterPro" id="IPR036249">
    <property type="entry name" value="Thioredoxin-like_sf"/>
</dbReference>
<keyword evidence="6" id="KW-0560">Oxidoreductase</keyword>
<evidence type="ECO:0000256" key="10">
    <source>
        <dbReference type="ARBA" id="ARBA00038489"/>
    </source>
</evidence>
<dbReference type="CDD" id="cd03017">
    <property type="entry name" value="PRX_BCP"/>
    <property type="match status" value="1"/>
</dbReference>
<comment type="caution">
    <text evidence="14">The sequence shown here is derived from an EMBL/GenBank/DDBJ whole genome shotgun (WGS) entry which is preliminary data.</text>
</comment>
<keyword evidence="4" id="KW-0575">Peroxidase</keyword>
<dbReference type="GO" id="GO:0045454">
    <property type="term" value="P:cell redox homeostasis"/>
    <property type="evidence" value="ECO:0007669"/>
    <property type="project" value="TreeGrafter"/>
</dbReference>
<comment type="subunit">
    <text evidence="2">Monomer.</text>
</comment>
<dbReference type="NCBIfam" id="NF006960">
    <property type="entry name" value="PRK09437.1"/>
    <property type="match status" value="1"/>
</dbReference>
<comment type="catalytic activity">
    <reaction evidence="11">
        <text>a hydroperoxide + [thioredoxin]-dithiol = an alcohol + [thioredoxin]-disulfide + H2O</text>
        <dbReference type="Rhea" id="RHEA:62620"/>
        <dbReference type="Rhea" id="RHEA-COMP:10698"/>
        <dbReference type="Rhea" id="RHEA-COMP:10700"/>
        <dbReference type="ChEBI" id="CHEBI:15377"/>
        <dbReference type="ChEBI" id="CHEBI:29950"/>
        <dbReference type="ChEBI" id="CHEBI:30879"/>
        <dbReference type="ChEBI" id="CHEBI:35924"/>
        <dbReference type="ChEBI" id="CHEBI:50058"/>
        <dbReference type="EC" id="1.11.1.24"/>
    </reaction>
</comment>
<evidence type="ECO:0000313" key="14">
    <source>
        <dbReference type="EMBL" id="OGL97936.1"/>
    </source>
</evidence>
<dbReference type="PIRSF" id="PIRSF000239">
    <property type="entry name" value="AHPC"/>
    <property type="match status" value="1"/>
</dbReference>
<dbReference type="SUPFAM" id="SSF52833">
    <property type="entry name" value="Thioredoxin-like"/>
    <property type="match status" value="1"/>
</dbReference>
<evidence type="ECO:0000256" key="4">
    <source>
        <dbReference type="ARBA" id="ARBA00022559"/>
    </source>
</evidence>
<keyword evidence="5" id="KW-0049">Antioxidant</keyword>
<evidence type="ECO:0000256" key="6">
    <source>
        <dbReference type="ARBA" id="ARBA00023002"/>
    </source>
</evidence>
<dbReference type="FunFam" id="3.40.30.10:FF:000007">
    <property type="entry name" value="Thioredoxin-dependent thiol peroxidase"/>
    <property type="match status" value="1"/>
</dbReference>
<dbReference type="GO" id="GO:0008379">
    <property type="term" value="F:thioredoxin peroxidase activity"/>
    <property type="evidence" value="ECO:0007669"/>
    <property type="project" value="TreeGrafter"/>
</dbReference>
<proteinExistence type="inferred from homology"/>
<dbReference type="AlphaFoldDB" id="A0A1F7W5M0"/>
<dbReference type="PANTHER" id="PTHR42801">
    <property type="entry name" value="THIOREDOXIN-DEPENDENT PEROXIDE REDUCTASE"/>
    <property type="match status" value="1"/>
</dbReference>
<evidence type="ECO:0000256" key="9">
    <source>
        <dbReference type="ARBA" id="ARBA00032824"/>
    </source>
</evidence>
<dbReference type="Pfam" id="PF00578">
    <property type="entry name" value="AhpC-TSA"/>
    <property type="match status" value="1"/>
</dbReference>
<dbReference type="Gene3D" id="3.40.30.10">
    <property type="entry name" value="Glutaredoxin"/>
    <property type="match status" value="1"/>
</dbReference>
<keyword evidence="7" id="KW-1015">Disulfide bond</keyword>
<sequence>MKLKLGDKAPDFSLLDQLGKPHSLKDQKGKWVLLYFYPKDDTPGCTKEACSMRDNFPKFKKLGLVVFGASVDSSKSHAKFALKYELPFTLLADEEKTLVKDYGVWGKKKFMGREYMGTKRWSFLIDPKGKIVKIYEDVKPEKHVEEVLADLKVLM</sequence>
<evidence type="ECO:0000256" key="11">
    <source>
        <dbReference type="ARBA" id="ARBA00049091"/>
    </source>
</evidence>
<dbReference type="InterPro" id="IPR000866">
    <property type="entry name" value="AhpC/TSA"/>
</dbReference>
<dbReference type="GO" id="GO:0034599">
    <property type="term" value="P:cellular response to oxidative stress"/>
    <property type="evidence" value="ECO:0007669"/>
    <property type="project" value="TreeGrafter"/>
</dbReference>
<feature type="active site" description="Cysteine sulfenic acid (-SOH) intermediate; for peroxidase activity" evidence="12">
    <location>
        <position position="45"/>
    </location>
</feature>
<dbReference type="InterPro" id="IPR024706">
    <property type="entry name" value="Peroxiredoxin_AhpC-typ"/>
</dbReference>
<name>A0A1F7W5M0_9BACT</name>
<gene>
    <name evidence="14" type="ORF">A2318_03980</name>
</gene>
<dbReference type="InterPro" id="IPR050924">
    <property type="entry name" value="Peroxiredoxin_BCP/PrxQ"/>
</dbReference>
<evidence type="ECO:0000256" key="7">
    <source>
        <dbReference type="ARBA" id="ARBA00023157"/>
    </source>
</evidence>
<dbReference type="EMBL" id="MGFD01000033">
    <property type="protein sequence ID" value="OGL97936.1"/>
    <property type="molecule type" value="Genomic_DNA"/>
</dbReference>
<evidence type="ECO:0000259" key="13">
    <source>
        <dbReference type="PROSITE" id="PS51352"/>
    </source>
</evidence>
<organism evidence="14 15">
    <name type="scientific">Candidatus Uhrbacteria bacterium RIFOXYB2_FULL_45_11</name>
    <dbReference type="NCBI Taxonomy" id="1802421"/>
    <lineage>
        <taxon>Bacteria</taxon>
        <taxon>Candidatus Uhriibacteriota</taxon>
    </lineage>
</organism>
<dbReference type="PROSITE" id="PS51352">
    <property type="entry name" value="THIOREDOXIN_2"/>
    <property type="match status" value="1"/>
</dbReference>
<evidence type="ECO:0000256" key="1">
    <source>
        <dbReference type="ARBA" id="ARBA00003330"/>
    </source>
</evidence>
<comment type="function">
    <text evidence="1">Thiol-specific peroxidase that catalyzes the reduction of hydrogen peroxide and organic hydroperoxides to water and alcohols, respectively. Plays a role in cell protection against oxidative stress by detoxifying peroxides and as sensor of hydrogen peroxide-mediated signaling events.</text>
</comment>
<evidence type="ECO:0000256" key="2">
    <source>
        <dbReference type="ARBA" id="ARBA00011245"/>
    </source>
</evidence>
<accession>A0A1F7W5M0</accession>
<evidence type="ECO:0000256" key="5">
    <source>
        <dbReference type="ARBA" id="ARBA00022862"/>
    </source>
</evidence>
<comment type="similarity">
    <text evidence="10">Belongs to the peroxiredoxin family. BCP/PrxQ subfamily.</text>
</comment>
<evidence type="ECO:0000256" key="12">
    <source>
        <dbReference type="PIRSR" id="PIRSR000239-1"/>
    </source>
</evidence>
<feature type="domain" description="Thioredoxin" evidence="13">
    <location>
        <begin position="3"/>
        <end position="155"/>
    </location>
</feature>
<dbReference type="STRING" id="1802421.A2318_03980"/>
<dbReference type="PANTHER" id="PTHR42801:SF4">
    <property type="entry name" value="AHPC_TSA FAMILY PROTEIN"/>
    <property type="match status" value="1"/>
</dbReference>
<evidence type="ECO:0000313" key="15">
    <source>
        <dbReference type="Proteomes" id="UP000177331"/>
    </source>
</evidence>
<evidence type="ECO:0000256" key="8">
    <source>
        <dbReference type="ARBA" id="ARBA00023284"/>
    </source>
</evidence>
<dbReference type="InterPro" id="IPR013766">
    <property type="entry name" value="Thioredoxin_domain"/>
</dbReference>
<reference evidence="14 15" key="1">
    <citation type="journal article" date="2016" name="Nat. Commun.">
        <title>Thousands of microbial genomes shed light on interconnected biogeochemical processes in an aquifer system.</title>
        <authorList>
            <person name="Anantharaman K."/>
            <person name="Brown C.T."/>
            <person name="Hug L.A."/>
            <person name="Sharon I."/>
            <person name="Castelle C.J."/>
            <person name="Probst A.J."/>
            <person name="Thomas B.C."/>
            <person name="Singh A."/>
            <person name="Wilkins M.J."/>
            <person name="Karaoz U."/>
            <person name="Brodie E.L."/>
            <person name="Williams K.H."/>
            <person name="Hubbard S.S."/>
            <person name="Banfield J.F."/>
        </authorList>
    </citation>
    <scope>NUCLEOTIDE SEQUENCE [LARGE SCALE GENOMIC DNA]</scope>
</reference>
<protein>
    <recommendedName>
        <fullName evidence="3">thioredoxin-dependent peroxiredoxin</fullName>
        <ecNumber evidence="3">1.11.1.24</ecNumber>
    </recommendedName>
    <alternativeName>
        <fullName evidence="9">Thioredoxin peroxidase</fullName>
    </alternativeName>
</protein>
<evidence type="ECO:0000256" key="3">
    <source>
        <dbReference type="ARBA" id="ARBA00013017"/>
    </source>
</evidence>
<dbReference type="GO" id="GO:0005737">
    <property type="term" value="C:cytoplasm"/>
    <property type="evidence" value="ECO:0007669"/>
    <property type="project" value="TreeGrafter"/>
</dbReference>